<evidence type="ECO:0000259" key="1">
    <source>
        <dbReference type="PROSITE" id="PS50994"/>
    </source>
</evidence>
<keyword evidence="3" id="KW-1185">Reference proteome</keyword>
<dbReference type="SUPFAM" id="SSF53098">
    <property type="entry name" value="Ribonuclease H-like"/>
    <property type="match status" value="1"/>
</dbReference>
<reference evidence="2 3" key="1">
    <citation type="submission" date="2016-11" db="EMBL/GenBank/DDBJ databases">
        <authorList>
            <person name="Jaros S."/>
            <person name="Januszkiewicz K."/>
            <person name="Wedrychowicz H."/>
        </authorList>
    </citation>
    <scope>NUCLEOTIDE SEQUENCE [LARGE SCALE GENOMIC DNA]</scope>
    <source>
        <strain evidence="2 3">DSM 5091</strain>
    </source>
</reference>
<dbReference type="InterPro" id="IPR001584">
    <property type="entry name" value="Integrase_cat-core"/>
</dbReference>
<organism evidence="2 3">
    <name type="scientific">Malonomonas rubra DSM 5091</name>
    <dbReference type="NCBI Taxonomy" id="1122189"/>
    <lineage>
        <taxon>Bacteria</taxon>
        <taxon>Pseudomonadati</taxon>
        <taxon>Thermodesulfobacteriota</taxon>
        <taxon>Desulfuromonadia</taxon>
        <taxon>Desulfuromonadales</taxon>
        <taxon>Geopsychrobacteraceae</taxon>
        <taxon>Malonomonas</taxon>
    </lineage>
</organism>
<dbReference type="EMBL" id="FQZT01000002">
    <property type="protein sequence ID" value="SHI82817.1"/>
    <property type="molecule type" value="Genomic_DNA"/>
</dbReference>
<dbReference type="Gene3D" id="3.30.420.10">
    <property type="entry name" value="Ribonuclease H-like superfamily/Ribonuclease H"/>
    <property type="match status" value="1"/>
</dbReference>
<dbReference type="InterPro" id="IPR036397">
    <property type="entry name" value="RNaseH_sf"/>
</dbReference>
<gene>
    <name evidence="2" type="ORF">SAMN02745165_01014</name>
</gene>
<evidence type="ECO:0000313" key="3">
    <source>
        <dbReference type="Proteomes" id="UP000184171"/>
    </source>
</evidence>
<proteinExistence type="predicted"/>
<feature type="domain" description="Integrase catalytic" evidence="1">
    <location>
        <begin position="1"/>
        <end position="85"/>
    </location>
</feature>
<dbReference type="RefSeq" id="WP_139249311.1">
    <property type="nucleotide sequence ID" value="NZ_FQZT01000002.1"/>
</dbReference>
<name>A0A1M6EBD1_MALRU</name>
<dbReference type="Pfam" id="PF13683">
    <property type="entry name" value="rve_3"/>
    <property type="match status" value="1"/>
</dbReference>
<dbReference type="OrthoDB" id="5399942at2"/>
<protein>
    <submittedName>
        <fullName evidence="2">Integrase core domain-containing protein</fullName>
    </submittedName>
</protein>
<sequence>SDHFLNQLKFWGITPSFAFVAEPQTNGVAERFNRTLKEQAIYGRVFRTVEDVREAVGAFVDLYNREWRVEKNDFKAPSEIRHDWQENRQAA</sequence>
<dbReference type="InterPro" id="IPR012337">
    <property type="entry name" value="RNaseH-like_sf"/>
</dbReference>
<feature type="non-terminal residue" evidence="2">
    <location>
        <position position="1"/>
    </location>
</feature>
<evidence type="ECO:0000313" key="2">
    <source>
        <dbReference type="EMBL" id="SHI82817.1"/>
    </source>
</evidence>
<dbReference type="STRING" id="1122189.SAMN02745165_01014"/>
<accession>A0A1M6EBD1</accession>
<dbReference type="GO" id="GO:0003676">
    <property type="term" value="F:nucleic acid binding"/>
    <property type="evidence" value="ECO:0007669"/>
    <property type="project" value="InterPro"/>
</dbReference>
<dbReference type="AlphaFoldDB" id="A0A1M6EBD1"/>
<dbReference type="GO" id="GO:0015074">
    <property type="term" value="P:DNA integration"/>
    <property type="evidence" value="ECO:0007669"/>
    <property type="project" value="InterPro"/>
</dbReference>
<dbReference type="PROSITE" id="PS50994">
    <property type="entry name" value="INTEGRASE"/>
    <property type="match status" value="1"/>
</dbReference>
<dbReference type="Proteomes" id="UP000184171">
    <property type="component" value="Unassembled WGS sequence"/>
</dbReference>